<dbReference type="Proteomes" id="UP000636918">
    <property type="component" value="Unassembled WGS sequence"/>
</dbReference>
<organism evidence="1 2">
    <name type="scientific">Nocardioides baculatus</name>
    <dbReference type="NCBI Taxonomy" id="2801337"/>
    <lineage>
        <taxon>Bacteria</taxon>
        <taxon>Bacillati</taxon>
        <taxon>Actinomycetota</taxon>
        <taxon>Actinomycetes</taxon>
        <taxon>Propionibacteriales</taxon>
        <taxon>Nocardioidaceae</taxon>
        <taxon>Nocardioides</taxon>
    </lineage>
</organism>
<gene>
    <name evidence="1" type="ORF">JI751_11955</name>
</gene>
<dbReference type="EMBL" id="JAERSG010000003">
    <property type="protein sequence ID" value="MBL0748326.1"/>
    <property type="molecule type" value="Genomic_DNA"/>
</dbReference>
<name>A0ABS1LCR9_9ACTN</name>
<comment type="caution">
    <text evidence="1">The sequence shown here is derived from an EMBL/GenBank/DDBJ whole genome shotgun (WGS) entry which is preliminary data.</text>
</comment>
<dbReference type="RefSeq" id="WP_201936459.1">
    <property type="nucleotide sequence ID" value="NZ_JAERSG010000003.1"/>
</dbReference>
<sequence>MTRGQAVRRWAIIPATAIVLAGCGGGEDDEPASQSYGLETLAPAVAKAVGAEGSVRLNIGDHRGRGEVQMDLTWTDGQTEFRAITGDTPGEFLEFVRTGGKIYVGGEAADNEWTYTADDDPRATGDEEGFDAGYSPALLALDLPGEYDALADAVDKVQNKGQEEMAGVASTHYVVTVDTQAWHDALPEDSMHRQVDVEDTVAMDLWIDEASLPVRLEYSGASDKVRVDYTSWGAPIAVVAPKGATPQGGGAA</sequence>
<dbReference type="InterPro" id="IPR029046">
    <property type="entry name" value="LolA/LolB/LppX"/>
</dbReference>
<evidence type="ECO:0000313" key="2">
    <source>
        <dbReference type="Proteomes" id="UP000636918"/>
    </source>
</evidence>
<dbReference type="SUPFAM" id="SSF89392">
    <property type="entry name" value="Prokaryotic lipoproteins and lipoprotein localization factors"/>
    <property type="match status" value="1"/>
</dbReference>
<keyword evidence="2" id="KW-1185">Reference proteome</keyword>
<dbReference type="PROSITE" id="PS51257">
    <property type="entry name" value="PROKAR_LIPOPROTEIN"/>
    <property type="match status" value="1"/>
</dbReference>
<reference evidence="1 2" key="1">
    <citation type="submission" date="2021-01" db="EMBL/GenBank/DDBJ databases">
        <title>Genome seq and assembly of Nocardiodes sp. G10.</title>
        <authorList>
            <person name="Chhetri G."/>
        </authorList>
    </citation>
    <scope>NUCLEOTIDE SEQUENCE [LARGE SCALE GENOMIC DNA]</scope>
    <source>
        <strain evidence="1 2">G10</strain>
    </source>
</reference>
<evidence type="ECO:0008006" key="3">
    <source>
        <dbReference type="Google" id="ProtNLM"/>
    </source>
</evidence>
<dbReference type="Gene3D" id="2.50.20.20">
    <property type="match status" value="1"/>
</dbReference>
<protein>
    <recommendedName>
        <fullName evidence="3">LppX_LprAFG lipoprotein</fullName>
    </recommendedName>
</protein>
<proteinExistence type="predicted"/>
<evidence type="ECO:0000313" key="1">
    <source>
        <dbReference type="EMBL" id="MBL0748326.1"/>
    </source>
</evidence>
<accession>A0ABS1LCR9</accession>